<sequence>MRILLAVLLVAFATLIGAPARAADLPDYPDIEIPEVDYGLQGGFYLRGSGALNLLWTQEHVDTAGCVCLVTAGAGYGYSLGAGFGYETGTGLRVDGTVDYIANDGLTDGVNTLHLRSTVALANAYYDFPLSGGGSAGGGIGAYVGGGFGAAYNLTHVTPVNAALPDGASWTPAAAAMAGVSYDAGTWVADLGYRLIYMPTITNNAIGMPSYYLNGNTIHEIRGTVRYRIQ</sequence>
<evidence type="ECO:0000313" key="3">
    <source>
        <dbReference type="Proteomes" id="UP000782610"/>
    </source>
</evidence>
<protein>
    <recommendedName>
        <fullName evidence="4">Outer membrane protein beta-barrel domain-containing protein</fullName>
    </recommendedName>
</protein>
<reference evidence="2" key="1">
    <citation type="submission" date="2020-07" db="EMBL/GenBank/DDBJ databases">
        <title>Huge and variable diversity of episymbiotic CPR bacteria and DPANN archaea in groundwater ecosystems.</title>
        <authorList>
            <person name="He C.Y."/>
            <person name="Keren R."/>
            <person name="Whittaker M."/>
            <person name="Farag I.F."/>
            <person name="Doudna J."/>
            <person name="Cate J.H.D."/>
            <person name="Banfield J.F."/>
        </authorList>
    </citation>
    <scope>NUCLEOTIDE SEQUENCE</scope>
    <source>
        <strain evidence="2">NC_groundwater_1586_Pr3_B-0.1um_66_15</strain>
    </source>
</reference>
<organism evidence="2 3">
    <name type="scientific">Devosia nanyangense</name>
    <dbReference type="NCBI Taxonomy" id="1228055"/>
    <lineage>
        <taxon>Bacteria</taxon>
        <taxon>Pseudomonadati</taxon>
        <taxon>Pseudomonadota</taxon>
        <taxon>Alphaproteobacteria</taxon>
        <taxon>Hyphomicrobiales</taxon>
        <taxon>Devosiaceae</taxon>
        <taxon>Devosia</taxon>
    </lineage>
</organism>
<evidence type="ECO:0000313" key="2">
    <source>
        <dbReference type="EMBL" id="MBI4920864.1"/>
    </source>
</evidence>
<dbReference type="EMBL" id="JACRAF010000014">
    <property type="protein sequence ID" value="MBI4920864.1"/>
    <property type="molecule type" value="Genomic_DNA"/>
</dbReference>
<keyword evidence="1" id="KW-0732">Signal</keyword>
<feature type="chain" id="PRO_5037072513" description="Outer membrane protein beta-barrel domain-containing protein" evidence="1">
    <location>
        <begin position="23"/>
        <end position="230"/>
    </location>
</feature>
<gene>
    <name evidence="2" type="ORF">HY834_03880</name>
</gene>
<dbReference type="Proteomes" id="UP000782610">
    <property type="component" value="Unassembled WGS sequence"/>
</dbReference>
<dbReference type="Gene3D" id="2.40.160.20">
    <property type="match status" value="1"/>
</dbReference>
<comment type="caution">
    <text evidence="2">The sequence shown here is derived from an EMBL/GenBank/DDBJ whole genome shotgun (WGS) entry which is preliminary data.</text>
</comment>
<accession>A0A933KYC1</accession>
<proteinExistence type="predicted"/>
<name>A0A933KYC1_9HYPH</name>
<evidence type="ECO:0000256" key="1">
    <source>
        <dbReference type="SAM" id="SignalP"/>
    </source>
</evidence>
<dbReference type="InterPro" id="IPR011250">
    <property type="entry name" value="OMP/PagP_B-barrel"/>
</dbReference>
<dbReference type="SUPFAM" id="SSF56925">
    <property type="entry name" value="OMPA-like"/>
    <property type="match status" value="1"/>
</dbReference>
<feature type="signal peptide" evidence="1">
    <location>
        <begin position="1"/>
        <end position="22"/>
    </location>
</feature>
<dbReference type="AlphaFoldDB" id="A0A933KYC1"/>
<evidence type="ECO:0008006" key="4">
    <source>
        <dbReference type="Google" id="ProtNLM"/>
    </source>
</evidence>